<reference evidence="1 2" key="1">
    <citation type="journal article" date="2020" name="Int. J. Syst. Evol. Microbiol.">
        <title>Reclassification of Streptomyces castelarensis and Streptomyces sporoclivatus as later heterotypic synonyms of Streptomyces antimycoticus.</title>
        <authorList>
            <person name="Komaki H."/>
            <person name="Tamura T."/>
        </authorList>
    </citation>
    <scope>NUCLEOTIDE SEQUENCE [LARGE SCALE GENOMIC DNA]</scope>
    <source>
        <strain evidence="1 2">NBRC 100767</strain>
    </source>
</reference>
<name>A0A499UJH1_9ACTN</name>
<dbReference type="Proteomes" id="UP000463951">
    <property type="component" value="Chromosome"/>
</dbReference>
<accession>A0A499UJH1</accession>
<proteinExistence type="predicted"/>
<dbReference type="AlphaFoldDB" id="A0A499UJH1"/>
<gene>
    <name evidence="1" type="ORF">SSPO_024960</name>
</gene>
<dbReference type="EMBL" id="AP019620">
    <property type="protein sequence ID" value="BBJ39778.1"/>
    <property type="molecule type" value="Genomic_DNA"/>
</dbReference>
<evidence type="ECO:0000313" key="1">
    <source>
        <dbReference type="EMBL" id="BBJ39778.1"/>
    </source>
</evidence>
<organism evidence="1 2">
    <name type="scientific">Streptomyces antimycoticus</name>
    <dbReference type="NCBI Taxonomy" id="68175"/>
    <lineage>
        <taxon>Bacteria</taxon>
        <taxon>Bacillati</taxon>
        <taxon>Actinomycetota</taxon>
        <taxon>Actinomycetes</taxon>
        <taxon>Kitasatosporales</taxon>
        <taxon>Streptomycetaceae</taxon>
        <taxon>Streptomyces</taxon>
        <taxon>Streptomyces violaceusniger group</taxon>
    </lineage>
</organism>
<sequence>MLDDPGGDDPPVGADHALLGPALGEQLAQGVQIAFAHHRPEPGAVGRVGQRQIDVPDPAERDVRALQLDVGGVAEVEDGVQAEPVEEGRVRLGGMGEMAAAEQYAGPHTAAVGSRQSAEITEVAYPHQLSFGLGDLRRLRLLRHGLSFTIGRRRGSSTRRAEPTIRHACSGQSVSCRCEGIAAPARPPRSC</sequence>
<evidence type="ECO:0000313" key="2">
    <source>
        <dbReference type="Proteomes" id="UP000463951"/>
    </source>
</evidence>
<protein>
    <submittedName>
        <fullName evidence="1">Uncharacterized protein</fullName>
    </submittedName>
</protein>